<proteinExistence type="predicted"/>
<gene>
    <name evidence="2" type="ORF">VNO77_19033</name>
</gene>
<feature type="region of interest" description="Disordered" evidence="1">
    <location>
        <begin position="143"/>
        <end position="162"/>
    </location>
</feature>
<dbReference type="Proteomes" id="UP001367508">
    <property type="component" value="Unassembled WGS sequence"/>
</dbReference>
<dbReference type="EMBL" id="JAYMYQ010000004">
    <property type="protein sequence ID" value="KAK7338424.1"/>
    <property type="molecule type" value="Genomic_DNA"/>
</dbReference>
<evidence type="ECO:0000313" key="3">
    <source>
        <dbReference type="Proteomes" id="UP001367508"/>
    </source>
</evidence>
<sequence length="185" mass="21605">MSERLVSMQGHAAFNMTMAHKLHNRARFQHVVLYLSPQYSVQIMGLYHFFPEEYRLRNSKHESKLISYRLVIHIRGHKASNDPCPGPEKGSTNTESINLTNLERSKSFRVPNRPWRPLQWHWCAQSNRIQSSLRKSNAFNPRKTVRNRNNIPSIEPEGPVSSREFQASKSLISFVNFKELPESFE</sequence>
<dbReference type="AlphaFoldDB" id="A0AAN9LQA0"/>
<evidence type="ECO:0000313" key="2">
    <source>
        <dbReference type="EMBL" id="KAK7338424.1"/>
    </source>
</evidence>
<keyword evidence="3" id="KW-1185">Reference proteome</keyword>
<reference evidence="2 3" key="1">
    <citation type="submission" date="2024-01" db="EMBL/GenBank/DDBJ databases">
        <title>The genomes of 5 underutilized Papilionoideae crops provide insights into root nodulation and disease resistanc.</title>
        <authorList>
            <person name="Jiang F."/>
        </authorList>
    </citation>
    <scope>NUCLEOTIDE SEQUENCE [LARGE SCALE GENOMIC DNA]</scope>
    <source>
        <strain evidence="2">LVBAO_FW01</strain>
        <tissue evidence="2">Leaves</tissue>
    </source>
</reference>
<organism evidence="2 3">
    <name type="scientific">Canavalia gladiata</name>
    <name type="common">Sword bean</name>
    <name type="synonym">Dolichos gladiatus</name>
    <dbReference type="NCBI Taxonomy" id="3824"/>
    <lineage>
        <taxon>Eukaryota</taxon>
        <taxon>Viridiplantae</taxon>
        <taxon>Streptophyta</taxon>
        <taxon>Embryophyta</taxon>
        <taxon>Tracheophyta</taxon>
        <taxon>Spermatophyta</taxon>
        <taxon>Magnoliopsida</taxon>
        <taxon>eudicotyledons</taxon>
        <taxon>Gunneridae</taxon>
        <taxon>Pentapetalae</taxon>
        <taxon>rosids</taxon>
        <taxon>fabids</taxon>
        <taxon>Fabales</taxon>
        <taxon>Fabaceae</taxon>
        <taxon>Papilionoideae</taxon>
        <taxon>50 kb inversion clade</taxon>
        <taxon>NPAAA clade</taxon>
        <taxon>indigoferoid/millettioid clade</taxon>
        <taxon>Phaseoleae</taxon>
        <taxon>Canavalia</taxon>
    </lineage>
</organism>
<protein>
    <submittedName>
        <fullName evidence="2">Uncharacterized protein</fullName>
    </submittedName>
</protein>
<evidence type="ECO:0000256" key="1">
    <source>
        <dbReference type="SAM" id="MobiDB-lite"/>
    </source>
</evidence>
<comment type="caution">
    <text evidence="2">The sequence shown here is derived from an EMBL/GenBank/DDBJ whole genome shotgun (WGS) entry which is preliminary data.</text>
</comment>
<accession>A0AAN9LQA0</accession>
<name>A0AAN9LQA0_CANGL</name>